<keyword evidence="8" id="KW-0804">Transcription</keyword>
<dbReference type="PANTHER" id="PTHR31948">
    <property type="entry name" value="ZINC-FINGER HOMEODOMAIN PROTEIN 2"/>
    <property type="match status" value="1"/>
</dbReference>
<evidence type="ECO:0000256" key="4">
    <source>
        <dbReference type="ARBA" id="ARBA00022833"/>
    </source>
</evidence>
<dbReference type="NCBIfam" id="TIGR01565">
    <property type="entry name" value="homeo_ZF_HD"/>
    <property type="match status" value="1"/>
</dbReference>
<organism evidence="11">
    <name type="scientific">Glycine max</name>
    <name type="common">Soybean</name>
    <name type="synonym">Glycine hispida</name>
    <dbReference type="NCBI Taxonomy" id="3847"/>
    <lineage>
        <taxon>Eukaryota</taxon>
        <taxon>Viridiplantae</taxon>
        <taxon>Streptophyta</taxon>
        <taxon>Embryophyta</taxon>
        <taxon>Tracheophyta</taxon>
        <taxon>Spermatophyta</taxon>
        <taxon>Magnoliopsida</taxon>
        <taxon>eudicotyledons</taxon>
        <taxon>Gunneridae</taxon>
        <taxon>Pentapetalae</taxon>
        <taxon>rosids</taxon>
        <taxon>fabids</taxon>
        <taxon>Fabales</taxon>
        <taxon>Fabaceae</taxon>
        <taxon>Papilionoideae</taxon>
        <taxon>50 kb inversion clade</taxon>
        <taxon>NPAAA clade</taxon>
        <taxon>indigoferoid/millettioid clade</taxon>
        <taxon>Phaseoleae</taxon>
        <taxon>Glycine</taxon>
        <taxon>Glycine subgen. Soja</taxon>
    </lineage>
</organism>
<dbReference type="GO" id="GO:0000976">
    <property type="term" value="F:transcription cis-regulatory region binding"/>
    <property type="evidence" value="ECO:0000318"/>
    <property type="project" value="GO_Central"/>
</dbReference>
<evidence type="ECO:0000313" key="12">
    <source>
        <dbReference type="EnsemblPlants" id="KRG90215"/>
    </source>
</evidence>
<protein>
    <recommendedName>
        <fullName evidence="10">ZF-HD dimerization-type domain-containing protein</fullName>
    </recommendedName>
</protein>
<keyword evidence="9" id="KW-0539">Nucleus</keyword>
<dbReference type="Proteomes" id="UP000008827">
    <property type="component" value="Chromosome 20"/>
</dbReference>
<dbReference type="Pfam" id="PF04770">
    <property type="entry name" value="ZF-HD_dimer"/>
    <property type="match status" value="1"/>
</dbReference>
<sequence length="212" mass="24083">MEFKQHVETELRMPVASASHEDFGIPPSSQGEEEPVAAAIPVAIPMTPTPPTMSQNNNNEKYHECLKNHTVKIGSHTLDGCIKFLPLGKEGTLDALKCIVCNYHRNFHRKETPNDTYPESYHHHPPLPFTAYYRAPVGYPHVQGQQCTTLALPSRFTQEQKEKMLAFGEKLGWRIHKHNESVVQEFCAQTSVQPHVLKVWMHNNKHTLGKKS</sequence>
<evidence type="ECO:0000256" key="6">
    <source>
        <dbReference type="ARBA" id="ARBA00023125"/>
    </source>
</evidence>
<dbReference type="SUPFAM" id="SSF46689">
    <property type="entry name" value="Homeodomain-like"/>
    <property type="match status" value="1"/>
</dbReference>
<evidence type="ECO:0000256" key="3">
    <source>
        <dbReference type="ARBA" id="ARBA00022771"/>
    </source>
</evidence>
<evidence type="ECO:0000259" key="10">
    <source>
        <dbReference type="PROSITE" id="PS51523"/>
    </source>
</evidence>
<dbReference type="EnsemblPlants" id="KRG90215">
    <property type="protein sequence ID" value="KRG90215"/>
    <property type="gene ID" value="GLYMA_20G075800"/>
</dbReference>
<accession>A0A0R0EI55</accession>
<evidence type="ECO:0000313" key="11">
    <source>
        <dbReference type="EMBL" id="KRG90215.1"/>
    </source>
</evidence>
<dbReference type="PROSITE" id="PS51523">
    <property type="entry name" value="ZF_HD_DIMER"/>
    <property type="match status" value="1"/>
</dbReference>
<dbReference type="Gramene" id="KRG90215">
    <property type="protein sequence ID" value="KRG90215"/>
    <property type="gene ID" value="GLYMA_20G075800"/>
</dbReference>
<keyword evidence="4" id="KW-0862">Zinc</keyword>
<dbReference type="GO" id="GO:0005634">
    <property type="term" value="C:nucleus"/>
    <property type="evidence" value="ECO:0000318"/>
    <property type="project" value="GO_Central"/>
</dbReference>
<keyword evidence="13" id="KW-1185">Reference proteome</keyword>
<dbReference type="AlphaFoldDB" id="A0A0R0EI55"/>
<proteinExistence type="predicted"/>
<evidence type="ECO:0000256" key="2">
    <source>
        <dbReference type="ARBA" id="ARBA00022723"/>
    </source>
</evidence>
<keyword evidence="5" id="KW-0805">Transcription regulation</keyword>
<reference evidence="12" key="2">
    <citation type="submission" date="2018-02" db="UniProtKB">
        <authorList>
            <consortium name="EnsemblPlants"/>
        </authorList>
    </citation>
    <scope>IDENTIFICATION</scope>
    <source>
        <strain evidence="12">Williams 82</strain>
    </source>
</reference>
<dbReference type="InterPro" id="IPR006455">
    <property type="entry name" value="Homeodomain_ZF_HD"/>
</dbReference>
<dbReference type="SMR" id="A0A0R0EI55"/>
<evidence type="ECO:0000256" key="8">
    <source>
        <dbReference type="ARBA" id="ARBA00023163"/>
    </source>
</evidence>
<evidence type="ECO:0000256" key="7">
    <source>
        <dbReference type="ARBA" id="ARBA00023155"/>
    </source>
</evidence>
<dbReference type="NCBIfam" id="TIGR01566">
    <property type="entry name" value="ZF_HD_prot_N"/>
    <property type="match status" value="1"/>
</dbReference>
<dbReference type="InParanoid" id="A0A0R0EI55"/>
<dbReference type="InterPro" id="IPR006456">
    <property type="entry name" value="ZF_HD_homeobox_Cys/His_dimer"/>
</dbReference>
<reference evidence="11 12" key="1">
    <citation type="journal article" date="2010" name="Nature">
        <title>Genome sequence of the palaeopolyploid soybean.</title>
        <authorList>
            <person name="Schmutz J."/>
            <person name="Cannon S.B."/>
            <person name="Schlueter J."/>
            <person name="Ma J."/>
            <person name="Mitros T."/>
            <person name="Nelson W."/>
            <person name="Hyten D.L."/>
            <person name="Song Q."/>
            <person name="Thelen J.J."/>
            <person name="Cheng J."/>
            <person name="Xu D."/>
            <person name="Hellsten U."/>
            <person name="May G.D."/>
            <person name="Yu Y."/>
            <person name="Sakurai T."/>
            <person name="Umezawa T."/>
            <person name="Bhattacharyya M.K."/>
            <person name="Sandhu D."/>
            <person name="Valliyodan B."/>
            <person name="Lindquist E."/>
            <person name="Peto M."/>
            <person name="Grant D."/>
            <person name="Shu S."/>
            <person name="Goodstein D."/>
            <person name="Barry K."/>
            <person name="Futrell-Griggs M."/>
            <person name="Abernathy B."/>
            <person name="Du J."/>
            <person name="Tian Z."/>
            <person name="Zhu L."/>
            <person name="Gill N."/>
            <person name="Joshi T."/>
            <person name="Libault M."/>
            <person name="Sethuraman A."/>
            <person name="Zhang X.-C."/>
            <person name="Shinozaki K."/>
            <person name="Nguyen H.T."/>
            <person name="Wing R.A."/>
            <person name="Cregan P."/>
            <person name="Specht J."/>
            <person name="Grimwood J."/>
            <person name="Rokhsar D."/>
            <person name="Stacey G."/>
            <person name="Shoemaker R.C."/>
            <person name="Jackson S.A."/>
        </authorList>
    </citation>
    <scope>NUCLEOTIDE SEQUENCE</scope>
    <source>
        <strain evidence="12">cv. Williams 82</strain>
        <tissue evidence="11">Callus</tissue>
    </source>
</reference>
<comment type="subcellular location">
    <subcellularLocation>
        <location evidence="1">Nucleus</location>
    </subcellularLocation>
</comment>
<dbReference type="FunCoup" id="A0A0R0EI55">
    <property type="interactions" value="642"/>
</dbReference>
<evidence type="ECO:0000313" key="13">
    <source>
        <dbReference type="Proteomes" id="UP000008827"/>
    </source>
</evidence>
<dbReference type="OMA" id="FRHHHAQ"/>
<evidence type="ECO:0000256" key="1">
    <source>
        <dbReference type="ARBA" id="ARBA00004123"/>
    </source>
</evidence>
<keyword evidence="2" id="KW-0479">Metal-binding</keyword>
<keyword evidence="3" id="KW-0863">Zinc-finger</keyword>
<feature type="domain" description="ZF-HD dimerization-type" evidence="10">
    <location>
        <begin position="62"/>
        <end position="111"/>
    </location>
</feature>
<dbReference type="InterPro" id="IPR009057">
    <property type="entry name" value="Homeodomain-like_sf"/>
</dbReference>
<dbReference type="PANTHER" id="PTHR31948:SF157">
    <property type="entry name" value="ZINC-FINGER HOMEODOMAIN PROTEIN 1"/>
    <property type="match status" value="1"/>
</dbReference>
<dbReference type="GO" id="GO:0003700">
    <property type="term" value="F:DNA-binding transcription factor activity"/>
    <property type="evidence" value="ECO:0000318"/>
    <property type="project" value="GO_Central"/>
</dbReference>
<reference evidence="11" key="3">
    <citation type="submission" date="2018-07" db="EMBL/GenBank/DDBJ databases">
        <title>WGS assembly of Glycine max.</title>
        <authorList>
            <person name="Schmutz J."/>
            <person name="Cannon S."/>
            <person name="Schlueter J."/>
            <person name="Ma J."/>
            <person name="Mitros T."/>
            <person name="Nelson W."/>
            <person name="Hyten D."/>
            <person name="Song Q."/>
            <person name="Thelen J."/>
            <person name="Cheng J."/>
            <person name="Xu D."/>
            <person name="Hellsten U."/>
            <person name="May G."/>
            <person name="Yu Y."/>
            <person name="Sakurai T."/>
            <person name="Umezawa T."/>
            <person name="Bhattacharyya M."/>
            <person name="Sandhu D."/>
            <person name="Valliyodan B."/>
            <person name="Lindquist E."/>
            <person name="Peto M."/>
            <person name="Grant D."/>
            <person name="Shu S."/>
            <person name="Goodstein D."/>
            <person name="Barry K."/>
            <person name="Futrell-Griggs M."/>
            <person name="Abernathy B."/>
            <person name="Du J."/>
            <person name="Tian Z."/>
            <person name="Zhu L."/>
            <person name="Gill N."/>
            <person name="Joshi T."/>
            <person name="Libault M."/>
            <person name="Sethuraman A."/>
            <person name="Zhang X."/>
            <person name="Shinozaki K."/>
            <person name="Nguyen H."/>
            <person name="Wing R."/>
            <person name="Cregan P."/>
            <person name="Specht J."/>
            <person name="Grimwood J."/>
            <person name="Rokhsar D."/>
            <person name="Stacey G."/>
            <person name="Shoemaker R."/>
            <person name="Jackson S."/>
        </authorList>
    </citation>
    <scope>NUCLEOTIDE SEQUENCE</scope>
    <source>
        <tissue evidence="11">Callus</tissue>
    </source>
</reference>
<evidence type="ECO:0000256" key="9">
    <source>
        <dbReference type="ARBA" id="ARBA00023242"/>
    </source>
</evidence>
<dbReference type="GO" id="GO:0008270">
    <property type="term" value="F:zinc ion binding"/>
    <property type="evidence" value="ECO:0007669"/>
    <property type="project" value="UniProtKB-KW"/>
</dbReference>
<dbReference type="GO" id="GO:0006355">
    <property type="term" value="P:regulation of DNA-templated transcription"/>
    <property type="evidence" value="ECO:0000318"/>
    <property type="project" value="GO_Central"/>
</dbReference>
<name>A0A0R0EI55_SOYBN</name>
<evidence type="ECO:0000256" key="5">
    <source>
        <dbReference type="ARBA" id="ARBA00023015"/>
    </source>
</evidence>
<dbReference type="EMBL" id="CM000853">
    <property type="protein sequence ID" value="KRG90215.1"/>
    <property type="molecule type" value="Genomic_DNA"/>
</dbReference>
<keyword evidence="7" id="KW-0371">Homeobox</keyword>
<keyword evidence="6" id="KW-0238">DNA-binding</keyword>
<dbReference type="Gene3D" id="1.10.10.60">
    <property type="entry name" value="Homeodomain-like"/>
    <property type="match status" value="1"/>
</dbReference>
<gene>
    <name evidence="11" type="ORF">GLYMA_20G075800</name>
</gene>